<keyword evidence="2" id="KW-1185">Reference proteome</keyword>
<proteinExistence type="predicted"/>
<evidence type="ECO:0008006" key="3">
    <source>
        <dbReference type="Google" id="ProtNLM"/>
    </source>
</evidence>
<gene>
    <name evidence="1" type="ORF">HW347_19560</name>
</gene>
<dbReference type="InterPro" id="IPR036513">
    <property type="entry name" value="STAS_dom_sf"/>
</dbReference>
<evidence type="ECO:0000313" key="1">
    <source>
        <dbReference type="EMBL" id="MBT2163478.1"/>
    </source>
</evidence>
<evidence type="ECO:0000313" key="2">
    <source>
        <dbReference type="Proteomes" id="UP000740413"/>
    </source>
</evidence>
<dbReference type="Proteomes" id="UP000740413">
    <property type="component" value="Unassembled WGS sequence"/>
</dbReference>
<dbReference type="SUPFAM" id="SSF52091">
    <property type="entry name" value="SpoIIaa-like"/>
    <property type="match status" value="1"/>
</dbReference>
<sequence length="137" mass="15785">METPLPTTSKLLTEEDFGFAKFWFYPNFLVGEFADGADVSKEDSIGPITSIKRVYGATIPFIYISNRKNSYSMDPMGYKEIVDMFPNLMGMAIVSENKYRRMIATLEKMFIKKPIGVFHELDEAFEWATQNIQQLDK</sequence>
<protein>
    <recommendedName>
        <fullName evidence="3">STAS/SEC14 domain-containing protein</fullName>
    </recommendedName>
</protein>
<name>A0ABS5WJK7_9FLAO</name>
<dbReference type="RefSeq" id="WP_214613424.1">
    <property type="nucleotide sequence ID" value="NZ_JACATN010000008.1"/>
</dbReference>
<organism evidence="1 2">
    <name type="scientific">Zobellia barbeyronii</name>
    <dbReference type="NCBI Taxonomy" id="2748009"/>
    <lineage>
        <taxon>Bacteria</taxon>
        <taxon>Pseudomonadati</taxon>
        <taxon>Bacteroidota</taxon>
        <taxon>Flavobacteriia</taxon>
        <taxon>Flavobacteriales</taxon>
        <taxon>Flavobacteriaceae</taxon>
        <taxon>Zobellia</taxon>
    </lineage>
</organism>
<comment type="caution">
    <text evidence="1">The sequence shown here is derived from an EMBL/GenBank/DDBJ whole genome shotgun (WGS) entry which is preliminary data.</text>
</comment>
<accession>A0ABS5WJK7</accession>
<reference evidence="2" key="1">
    <citation type="submission" date="2023-07" db="EMBL/GenBank/DDBJ databases">
        <title>Zobellia barbeyronii sp. nov., a new marine flavobacterium, isolated from green and red algae.</title>
        <authorList>
            <person name="Nedashkovskaya O.I."/>
            <person name="Otstavnykh N."/>
            <person name="Zhukova N."/>
            <person name="Guzev K."/>
            <person name="Chausova V."/>
            <person name="Tekutyeva L."/>
            <person name="Mikhailov V."/>
            <person name="Isaeva M."/>
        </authorList>
    </citation>
    <scope>NUCLEOTIDE SEQUENCE [LARGE SCALE GENOMIC DNA]</scope>
    <source>
        <strain evidence="2">KMM 6746</strain>
    </source>
</reference>
<dbReference type="EMBL" id="JACATN010000008">
    <property type="protein sequence ID" value="MBT2163478.1"/>
    <property type="molecule type" value="Genomic_DNA"/>
</dbReference>